<evidence type="ECO:0000256" key="2">
    <source>
        <dbReference type="ARBA" id="ARBA00022692"/>
    </source>
</evidence>
<comment type="similarity">
    <text evidence="5">Belongs to the class VI-like SAM-binding methyltransferase superfamily. Isoprenylcysteine carboxyl methyltransferase family.</text>
</comment>
<evidence type="ECO:0000313" key="6">
    <source>
        <dbReference type="EMBL" id="KAH9837817.1"/>
    </source>
</evidence>
<keyword evidence="7" id="KW-1185">Reference proteome</keyword>
<name>A0ABQ8KJQ3_9APHY</name>
<evidence type="ECO:0000256" key="4">
    <source>
        <dbReference type="ARBA" id="ARBA00023136"/>
    </source>
</evidence>
<dbReference type="GeneID" id="72008089"/>
<reference evidence="6 7" key="1">
    <citation type="journal article" date="2021" name="Environ. Microbiol.">
        <title>Gene family expansions and transcriptome signatures uncover fungal adaptations to wood decay.</title>
        <authorList>
            <person name="Hage H."/>
            <person name="Miyauchi S."/>
            <person name="Viragh M."/>
            <person name="Drula E."/>
            <person name="Min B."/>
            <person name="Chaduli D."/>
            <person name="Navarro D."/>
            <person name="Favel A."/>
            <person name="Norest M."/>
            <person name="Lesage-Meessen L."/>
            <person name="Balint B."/>
            <person name="Merenyi Z."/>
            <person name="de Eugenio L."/>
            <person name="Morin E."/>
            <person name="Martinez A.T."/>
            <person name="Baldrian P."/>
            <person name="Stursova M."/>
            <person name="Martinez M.J."/>
            <person name="Novotny C."/>
            <person name="Magnuson J.K."/>
            <person name="Spatafora J.W."/>
            <person name="Maurice S."/>
            <person name="Pangilinan J."/>
            <person name="Andreopoulos W."/>
            <person name="LaButti K."/>
            <person name="Hundley H."/>
            <person name="Na H."/>
            <person name="Kuo A."/>
            <person name="Barry K."/>
            <person name="Lipzen A."/>
            <person name="Henrissat B."/>
            <person name="Riley R."/>
            <person name="Ahrendt S."/>
            <person name="Nagy L.G."/>
            <person name="Grigoriev I.V."/>
            <person name="Martin F."/>
            <person name="Rosso M.N."/>
        </authorList>
    </citation>
    <scope>NUCLEOTIDE SEQUENCE [LARGE SCALE GENOMIC DNA]</scope>
    <source>
        <strain evidence="6 7">CIRM-BRFM 1785</strain>
    </source>
</reference>
<gene>
    <name evidence="6" type="ORF">C8Q71DRAFT_856999</name>
</gene>
<dbReference type="EMBL" id="JADCUA010000008">
    <property type="protein sequence ID" value="KAH9837817.1"/>
    <property type="molecule type" value="Genomic_DNA"/>
</dbReference>
<dbReference type="PANTHER" id="PTHR43847:SF1">
    <property type="entry name" value="BLL3993 PROTEIN"/>
    <property type="match status" value="1"/>
</dbReference>
<organism evidence="6 7">
    <name type="scientific">Rhodofomes roseus</name>
    <dbReference type="NCBI Taxonomy" id="34475"/>
    <lineage>
        <taxon>Eukaryota</taxon>
        <taxon>Fungi</taxon>
        <taxon>Dikarya</taxon>
        <taxon>Basidiomycota</taxon>
        <taxon>Agaricomycotina</taxon>
        <taxon>Agaricomycetes</taxon>
        <taxon>Polyporales</taxon>
        <taxon>Rhodofomes</taxon>
    </lineage>
</organism>
<sequence length="244" mass="26774">MSSRSVLHVGLLCSAAYMTYRSSTSPTPPPSDEEVKAPRDISTRERVFTRVARLVASIVKYTTVAGVGCTVAVIYARDHPGPSSRTILEKLVLPGLGSAARISITPAVLAGWSLTMLGTTLRLWCYRTLDRFFTFEVTLKEGHELCTGGPYSLVRHPSYTGWIVQTIGLAAFLGGTGSWARESGFLGTVPGQLAACAFLAVETYICMSMVHRCSEEDTLMKSRFGDGWYAWAQRVPYRLLPYVF</sequence>
<keyword evidence="3" id="KW-1133">Transmembrane helix</keyword>
<evidence type="ECO:0000256" key="3">
    <source>
        <dbReference type="ARBA" id="ARBA00022989"/>
    </source>
</evidence>
<dbReference type="InterPro" id="IPR052527">
    <property type="entry name" value="Metal_cation-efflux_comp"/>
</dbReference>
<evidence type="ECO:0000313" key="7">
    <source>
        <dbReference type="Proteomes" id="UP000814176"/>
    </source>
</evidence>
<keyword evidence="5" id="KW-0256">Endoplasmic reticulum</keyword>
<proteinExistence type="inferred from homology"/>
<keyword evidence="5" id="KW-0949">S-adenosyl-L-methionine</keyword>
<dbReference type="InterPro" id="IPR007269">
    <property type="entry name" value="ICMT_MeTrfase"/>
</dbReference>
<dbReference type="Gene3D" id="1.20.120.1630">
    <property type="match status" value="1"/>
</dbReference>
<comment type="caution">
    <text evidence="6">The sequence shown here is derived from an EMBL/GenBank/DDBJ whole genome shotgun (WGS) entry which is preliminary data.</text>
</comment>
<dbReference type="PANTHER" id="PTHR43847">
    <property type="entry name" value="BLL3993 PROTEIN"/>
    <property type="match status" value="1"/>
</dbReference>
<comment type="subcellular location">
    <subcellularLocation>
        <location evidence="5">Endoplasmic reticulum membrane</location>
        <topology evidence="5">Multi-pass membrane protein</topology>
    </subcellularLocation>
    <subcellularLocation>
        <location evidence="1">Membrane</location>
        <topology evidence="1">Multi-pass membrane protein</topology>
    </subcellularLocation>
</comment>
<protein>
    <recommendedName>
        <fullName evidence="5">Protein-S-isoprenylcysteine O-methyltransferase</fullName>
        <ecNumber evidence="5">2.1.1.100</ecNumber>
    </recommendedName>
</protein>
<keyword evidence="2" id="KW-0812">Transmembrane</keyword>
<accession>A0ABQ8KJQ3</accession>
<keyword evidence="5" id="KW-0489">Methyltransferase</keyword>
<evidence type="ECO:0000256" key="1">
    <source>
        <dbReference type="ARBA" id="ARBA00004141"/>
    </source>
</evidence>
<dbReference type="Proteomes" id="UP000814176">
    <property type="component" value="Unassembled WGS sequence"/>
</dbReference>
<dbReference type="EC" id="2.1.1.100" evidence="5"/>
<comment type="catalytic activity">
    <reaction evidence="5">
        <text>[protein]-C-terminal S-[(2E,6E)-farnesyl]-L-cysteine + S-adenosyl-L-methionine = [protein]-C-terminal S-[(2E,6E)-farnesyl]-L-cysteine methyl ester + S-adenosyl-L-homocysteine</text>
        <dbReference type="Rhea" id="RHEA:21672"/>
        <dbReference type="Rhea" id="RHEA-COMP:12125"/>
        <dbReference type="Rhea" id="RHEA-COMP:12126"/>
        <dbReference type="ChEBI" id="CHEBI:57856"/>
        <dbReference type="ChEBI" id="CHEBI:59789"/>
        <dbReference type="ChEBI" id="CHEBI:90510"/>
        <dbReference type="ChEBI" id="CHEBI:90511"/>
        <dbReference type="EC" id="2.1.1.100"/>
    </reaction>
</comment>
<keyword evidence="5" id="KW-0808">Transferase</keyword>
<evidence type="ECO:0000256" key="5">
    <source>
        <dbReference type="RuleBase" id="RU362022"/>
    </source>
</evidence>
<dbReference type="RefSeq" id="XP_047779855.1">
    <property type="nucleotide sequence ID" value="XM_047927357.1"/>
</dbReference>
<keyword evidence="4" id="KW-0472">Membrane</keyword>
<dbReference type="Pfam" id="PF04140">
    <property type="entry name" value="ICMT"/>
    <property type="match status" value="1"/>
</dbReference>